<dbReference type="InterPro" id="IPR035979">
    <property type="entry name" value="RBD_domain_sf"/>
</dbReference>
<keyword evidence="2" id="KW-1185">Reference proteome</keyword>
<reference evidence="1" key="1">
    <citation type="journal article" date="2023" name="Mol. Phylogenet. Evol.">
        <title>Genome-scale phylogeny and comparative genomics of the fungal order Sordariales.</title>
        <authorList>
            <person name="Hensen N."/>
            <person name="Bonometti L."/>
            <person name="Westerberg I."/>
            <person name="Brannstrom I.O."/>
            <person name="Guillou S."/>
            <person name="Cros-Aarteil S."/>
            <person name="Calhoun S."/>
            <person name="Haridas S."/>
            <person name="Kuo A."/>
            <person name="Mondo S."/>
            <person name="Pangilinan J."/>
            <person name="Riley R."/>
            <person name="LaButti K."/>
            <person name="Andreopoulos B."/>
            <person name="Lipzen A."/>
            <person name="Chen C."/>
            <person name="Yan M."/>
            <person name="Daum C."/>
            <person name="Ng V."/>
            <person name="Clum A."/>
            <person name="Steindorff A."/>
            <person name="Ohm R.A."/>
            <person name="Martin F."/>
            <person name="Silar P."/>
            <person name="Natvig D.O."/>
            <person name="Lalanne C."/>
            <person name="Gautier V."/>
            <person name="Ament-Velasquez S.L."/>
            <person name="Kruys A."/>
            <person name="Hutchinson M.I."/>
            <person name="Powell A.J."/>
            <person name="Barry K."/>
            <person name="Miller A.N."/>
            <person name="Grigoriev I.V."/>
            <person name="Debuchy R."/>
            <person name="Gladieux P."/>
            <person name="Hiltunen Thoren M."/>
            <person name="Johannesson H."/>
        </authorList>
    </citation>
    <scope>NUCLEOTIDE SEQUENCE</scope>
    <source>
        <strain evidence="1">PSN293</strain>
    </source>
</reference>
<dbReference type="Proteomes" id="UP001301769">
    <property type="component" value="Unassembled WGS sequence"/>
</dbReference>
<dbReference type="EMBL" id="MU858125">
    <property type="protein sequence ID" value="KAK4212554.1"/>
    <property type="molecule type" value="Genomic_DNA"/>
</dbReference>
<gene>
    <name evidence="1" type="ORF">QBC37DRAFT_266828</name>
</gene>
<accession>A0AAN6Y4M1</accession>
<proteinExistence type="predicted"/>
<dbReference type="GO" id="GO:0003676">
    <property type="term" value="F:nucleic acid binding"/>
    <property type="evidence" value="ECO:0007669"/>
    <property type="project" value="InterPro"/>
</dbReference>
<reference evidence="1" key="2">
    <citation type="submission" date="2023-05" db="EMBL/GenBank/DDBJ databases">
        <authorList>
            <consortium name="Lawrence Berkeley National Laboratory"/>
            <person name="Steindorff A."/>
            <person name="Hensen N."/>
            <person name="Bonometti L."/>
            <person name="Westerberg I."/>
            <person name="Brannstrom I.O."/>
            <person name="Guillou S."/>
            <person name="Cros-Aarteil S."/>
            <person name="Calhoun S."/>
            <person name="Haridas S."/>
            <person name="Kuo A."/>
            <person name="Mondo S."/>
            <person name="Pangilinan J."/>
            <person name="Riley R."/>
            <person name="Labutti K."/>
            <person name="Andreopoulos B."/>
            <person name="Lipzen A."/>
            <person name="Chen C."/>
            <person name="Yanf M."/>
            <person name="Daum C."/>
            <person name="Ng V."/>
            <person name="Clum A."/>
            <person name="Ohm R."/>
            <person name="Martin F."/>
            <person name="Silar P."/>
            <person name="Natvig D."/>
            <person name="Lalanne C."/>
            <person name="Gautier V."/>
            <person name="Ament-Velasquez S.L."/>
            <person name="Kruys A."/>
            <person name="Hutchinson M.I."/>
            <person name="Powell A.J."/>
            <person name="Barry K."/>
            <person name="Miller A.N."/>
            <person name="Grigoriev I.V."/>
            <person name="Debuchy R."/>
            <person name="Gladieux P."/>
            <person name="Thoren M.H."/>
            <person name="Johannesson H."/>
        </authorList>
    </citation>
    <scope>NUCLEOTIDE SEQUENCE</scope>
    <source>
        <strain evidence="1">PSN293</strain>
    </source>
</reference>
<sequence>TFEPMDAITHGASTGSALPPIVKNMLGFSANYKGDATNSKNRSANIPPHLSTSLYLTNIPNGCSVKNLLDALTLHGPFGKIYQVYISPGTPENGYSTSAAKIAMFTRQAAESLFVFVREGRLSMGGYVVRAAWNRVLVPEQERRGSYYLSRVLVIEGPKKIVSFENLERFLRSRIVYQLQNVKILEETGPTSEEEEEEAQMEWVFGSYRAQAQTAKMALKRRWPELSVRHGVDPVAVGL</sequence>
<comment type="caution">
    <text evidence="1">The sequence shown here is derived from an EMBL/GenBank/DDBJ whole genome shotgun (WGS) entry which is preliminary data.</text>
</comment>
<feature type="non-terminal residue" evidence="1">
    <location>
        <position position="239"/>
    </location>
</feature>
<name>A0AAN6Y4M1_9PEZI</name>
<dbReference type="SUPFAM" id="SSF54928">
    <property type="entry name" value="RNA-binding domain, RBD"/>
    <property type="match status" value="1"/>
</dbReference>
<evidence type="ECO:0000313" key="1">
    <source>
        <dbReference type="EMBL" id="KAK4212554.1"/>
    </source>
</evidence>
<organism evidence="1 2">
    <name type="scientific">Rhypophila decipiens</name>
    <dbReference type="NCBI Taxonomy" id="261697"/>
    <lineage>
        <taxon>Eukaryota</taxon>
        <taxon>Fungi</taxon>
        <taxon>Dikarya</taxon>
        <taxon>Ascomycota</taxon>
        <taxon>Pezizomycotina</taxon>
        <taxon>Sordariomycetes</taxon>
        <taxon>Sordariomycetidae</taxon>
        <taxon>Sordariales</taxon>
        <taxon>Naviculisporaceae</taxon>
        <taxon>Rhypophila</taxon>
    </lineage>
</organism>
<evidence type="ECO:0000313" key="2">
    <source>
        <dbReference type="Proteomes" id="UP001301769"/>
    </source>
</evidence>
<dbReference type="AlphaFoldDB" id="A0AAN6Y4M1"/>
<protein>
    <submittedName>
        <fullName evidence="1">Uncharacterized protein</fullName>
    </submittedName>
</protein>
<feature type="non-terminal residue" evidence="1">
    <location>
        <position position="1"/>
    </location>
</feature>